<dbReference type="EMBL" id="CP019445">
    <property type="protein sequence ID" value="APZ04618.1"/>
    <property type="molecule type" value="Genomic_DNA"/>
</dbReference>
<organism evidence="1 2">
    <name type="scientific">Kosakonia cowanii JCM 10956 = DSM 18146</name>
    <dbReference type="NCBI Taxonomy" id="1300165"/>
    <lineage>
        <taxon>Bacteria</taxon>
        <taxon>Pseudomonadati</taxon>
        <taxon>Pseudomonadota</taxon>
        <taxon>Gammaproteobacteria</taxon>
        <taxon>Enterobacterales</taxon>
        <taxon>Enterobacteriaceae</taxon>
        <taxon>Kosakonia</taxon>
    </lineage>
</organism>
<evidence type="ECO:0000313" key="1">
    <source>
        <dbReference type="EMBL" id="APZ04618.1"/>
    </source>
</evidence>
<dbReference type="AlphaFoldDB" id="A0A807LFB8"/>
<dbReference type="Pfam" id="PF23641">
    <property type="entry name" value="YmcF-like"/>
    <property type="match status" value="1"/>
</dbReference>
<dbReference type="KEGG" id="kco:BWI95_05890"/>
<gene>
    <name evidence="1" type="ORF">BWI95_05890</name>
</gene>
<proteinExistence type="predicted"/>
<sequence>MTNHIHFRCPCCHGSQYRVSNFDVTEKNPAGAKCIFCKSAMMTFDNIAAIMQSNHVTMEFRK</sequence>
<dbReference type="InterPro" id="IPR056946">
    <property type="entry name" value="YmcF-like"/>
</dbReference>
<name>A0A807LFB8_9ENTR</name>
<keyword evidence="2" id="KW-1185">Reference proteome</keyword>
<accession>A0A807LFB8</accession>
<evidence type="ECO:0000313" key="2">
    <source>
        <dbReference type="Proteomes" id="UP000187148"/>
    </source>
</evidence>
<protein>
    <submittedName>
        <fullName evidence="1">Cold-shock protein</fullName>
    </submittedName>
</protein>
<dbReference type="Proteomes" id="UP000187148">
    <property type="component" value="Chromosome"/>
</dbReference>
<reference evidence="1 2" key="1">
    <citation type="submission" date="2017-01" db="EMBL/GenBank/DDBJ databases">
        <authorList>
            <person name="Cao J.-M."/>
        </authorList>
    </citation>
    <scope>NUCLEOTIDE SEQUENCE [LARGE SCALE GENOMIC DNA]</scope>
    <source>
        <strain evidence="1 2">888-76</strain>
    </source>
</reference>
<dbReference type="RefSeq" id="WP_076769157.1">
    <property type="nucleotide sequence ID" value="NZ_CP019445.1"/>
</dbReference>